<dbReference type="Gene3D" id="1.20.1260.10">
    <property type="match status" value="1"/>
</dbReference>
<dbReference type="InterPro" id="IPR002024">
    <property type="entry name" value="Bacterioferritin"/>
</dbReference>
<dbReference type="PIRSF" id="PIRSF002560">
    <property type="entry name" value="Bacterioferritin"/>
    <property type="match status" value="1"/>
</dbReference>
<protein>
    <recommendedName>
        <fullName evidence="7">Bacterioferritin</fullName>
    </recommendedName>
</protein>
<evidence type="ECO:0000259" key="8">
    <source>
        <dbReference type="PROSITE" id="PS50905"/>
    </source>
</evidence>
<evidence type="ECO:0000256" key="3">
    <source>
        <dbReference type="ARBA" id="ARBA00022434"/>
    </source>
</evidence>
<dbReference type="InterPro" id="IPR008331">
    <property type="entry name" value="Ferritin_DPS_dom"/>
</dbReference>
<reference evidence="9 10" key="1">
    <citation type="journal article" date="2018" name="Int. J. Syst. Evol. Microbiol.">
        <title>Uliginosibacterium sediminicola sp. nov., isolated from freshwater sediment.</title>
        <authorList>
            <person name="Hwang W.M."/>
            <person name="Kim S.M."/>
            <person name="Kang K."/>
            <person name="Ahn T.Y."/>
        </authorList>
    </citation>
    <scope>NUCLEOTIDE SEQUENCE [LARGE SCALE GENOMIC DNA]</scope>
    <source>
        <strain evidence="9 10">M1-21</strain>
    </source>
</reference>
<dbReference type="PRINTS" id="PR00601">
    <property type="entry name" value="BACFERRITIN"/>
</dbReference>
<sequence length="168" mass="18111">MNRTDTSDTVPTPVQQLLNELIGAFWTASVQHQTHLAMINALGLASLASQMQAHISDEPLTLKTLTDRLLDIGGVPSFKLAQPTIGHTLREILEADLQVQEAGLPVLNAAVEVLAAQRDASTRRLIEDVLVGEEAHLSWLRNELSLLDRMGEALYLSLRVGSSAAAAA</sequence>
<comment type="cofactor">
    <cofactor evidence="1">
        <name>heme b</name>
        <dbReference type="ChEBI" id="CHEBI:60344"/>
    </cofactor>
</comment>
<dbReference type="PROSITE" id="PS50905">
    <property type="entry name" value="FERRITIN_LIKE"/>
    <property type="match status" value="1"/>
</dbReference>
<keyword evidence="10" id="KW-1185">Reference proteome</keyword>
<dbReference type="SUPFAM" id="SSF47240">
    <property type="entry name" value="Ferritin-like"/>
    <property type="match status" value="1"/>
</dbReference>
<dbReference type="Pfam" id="PF00210">
    <property type="entry name" value="Ferritin"/>
    <property type="match status" value="1"/>
</dbReference>
<evidence type="ECO:0000256" key="2">
    <source>
        <dbReference type="ARBA" id="ARBA00008093"/>
    </source>
</evidence>
<accession>A0ABU9YU03</accession>
<gene>
    <name evidence="9" type="ORF">ABDB84_01795</name>
</gene>
<evidence type="ECO:0000256" key="4">
    <source>
        <dbReference type="ARBA" id="ARBA00022617"/>
    </source>
</evidence>
<dbReference type="InterPro" id="IPR009040">
    <property type="entry name" value="Ferritin-like_diiron"/>
</dbReference>
<evidence type="ECO:0000256" key="7">
    <source>
        <dbReference type="PIRNR" id="PIRNR002560"/>
    </source>
</evidence>
<dbReference type="Proteomes" id="UP001410394">
    <property type="component" value="Unassembled WGS sequence"/>
</dbReference>
<keyword evidence="5 7" id="KW-0479">Metal-binding</keyword>
<dbReference type="InterPro" id="IPR012347">
    <property type="entry name" value="Ferritin-like"/>
</dbReference>
<proteinExistence type="inferred from homology"/>
<feature type="domain" description="Ferritin-like diiron" evidence="8">
    <location>
        <begin position="8"/>
        <end position="151"/>
    </location>
</feature>
<keyword evidence="4" id="KW-0349">Heme</keyword>
<evidence type="ECO:0000256" key="6">
    <source>
        <dbReference type="ARBA" id="ARBA00023004"/>
    </source>
</evidence>
<dbReference type="PANTHER" id="PTHR30295:SF0">
    <property type="entry name" value="BACTERIOFERRITIN"/>
    <property type="match status" value="1"/>
</dbReference>
<organism evidence="9 10">
    <name type="scientific">Uliginosibacterium sediminicola</name>
    <dbReference type="NCBI Taxonomy" id="2024550"/>
    <lineage>
        <taxon>Bacteria</taxon>
        <taxon>Pseudomonadati</taxon>
        <taxon>Pseudomonadota</taxon>
        <taxon>Betaproteobacteria</taxon>
        <taxon>Rhodocyclales</taxon>
        <taxon>Zoogloeaceae</taxon>
        <taxon>Uliginosibacterium</taxon>
    </lineage>
</organism>
<dbReference type="InterPro" id="IPR009078">
    <property type="entry name" value="Ferritin-like_SF"/>
</dbReference>
<dbReference type="RefSeq" id="WP_345917958.1">
    <property type="nucleotide sequence ID" value="NZ_JBDIVE010000001.1"/>
</dbReference>
<evidence type="ECO:0000313" key="9">
    <source>
        <dbReference type="EMBL" id="MEN3067190.1"/>
    </source>
</evidence>
<comment type="similarity">
    <text evidence="2 7">Belongs to the bacterioferritin family.</text>
</comment>
<evidence type="ECO:0000256" key="1">
    <source>
        <dbReference type="ARBA" id="ARBA00001970"/>
    </source>
</evidence>
<evidence type="ECO:0000256" key="5">
    <source>
        <dbReference type="ARBA" id="ARBA00022723"/>
    </source>
</evidence>
<dbReference type="EMBL" id="JBDIVE010000001">
    <property type="protein sequence ID" value="MEN3067190.1"/>
    <property type="molecule type" value="Genomic_DNA"/>
</dbReference>
<name>A0ABU9YU03_9RHOO</name>
<dbReference type="PANTHER" id="PTHR30295">
    <property type="entry name" value="BACTERIOFERRITIN"/>
    <property type="match status" value="1"/>
</dbReference>
<keyword evidence="6 7" id="KW-0408">Iron</keyword>
<comment type="caution">
    <text evidence="9">The sequence shown here is derived from an EMBL/GenBank/DDBJ whole genome shotgun (WGS) entry which is preliminary data.</text>
</comment>
<evidence type="ECO:0000313" key="10">
    <source>
        <dbReference type="Proteomes" id="UP001410394"/>
    </source>
</evidence>
<keyword evidence="3 7" id="KW-0409">Iron storage</keyword>